<gene>
    <name evidence="3" type="ORF">D4Q52_15555</name>
</gene>
<dbReference type="InterPro" id="IPR051122">
    <property type="entry name" value="SDR_DHRS6-like"/>
</dbReference>
<dbReference type="GO" id="GO:0016491">
    <property type="term" value="F:oxidoreductase activity"/>
    <property type="evidence" value="ECO:0007669"/>
    <property type="project" value="UniProtKB-KW"/>
</dbReference>
<dbReference type="PRINTS" id="PR00080">
    <property type="entry name" value="SDRFAMILY"/>
</dbReference>
<comment type="caution">
    <text evidence="3">The sequence shown here is derived from an EMBL/GenBank/DDBJ whole genome shotgun (WGS) entry which is preliminary data.</text>
</comment>
<dbReference type="RefSeq" id="WP_119857473.1">
    <property type="nucleotide sequence ID" value="NZ_QYYD01000015.1"/>
</dbReference>
<evidence type="ECO:0000256" key="2">
    <source>
        <dbReference type="ARBA" id="ARBA00023002"/>
    </source>
</evidence>
<dbReference type="OrthoDB" id="9804774at2"/>
<accession>A0A418V3R6</accession>
<dbReference type="InterPro" id="IPR036291">
    <property type="entry name" value="NAD(P)-bd_dom_sf"/>
</dbReference>
<dbReference type="InterPro" id="IPR020904">
    <property type="entry name" value="Sc_DH/Rdtase_CS"/>
</dbReference>
<proteinExistence type="inferred from homology"/>
<dbReference type="Pfam" id="PF13561">
    <property type="entry name" value="adh_short_C2"/>
    <property type="match status" value="1"/>
</dbReference>
<organism evidence="3 4">
    <name type="scientific">Rhodopseudomonas palustris</name>
    <dbReference type="NCBI Taxonomy" id="1076"/>
    <lineage>
        <taxon>Bacteria</taxon>
        <taxon>Pseudomonadati</taxon>
        <taxon>Pseudomonadota</taxon>
        <taxon>Alphaproteobacteria</taxon>
        <taxon>Hyphomicrobiales</taxon>
        <taxon>Nitrobacteraceae</taxon>
        <taxon>Rhodopseudomonas</taxon>
    </lineage>
</organism>
<evidence type="ECO:0000256" key="1">
    <source>
        <dbReference type="ARBA" id="ARBA00006484"/>
    </source>
</evidence>
<dbReference type="Proteomes" id="UP000285523">
    <property type="component" value="Unassembled WGS sequence"/>
</dbReference>
<dbReference type="PRINTS" id="PR00081">
    <property type="entry name" value="GDHRDH"/>
</dbReference>
<keyword evidence="2" id="KW-0560">Oxidoreductase</keyword>
<dbReference type="PANTHER" id="PTHR43477">
    <property type="entry name" value="DIHYDROANTICAPSIN 7-DEHYDROGENASE"/>
    <property type="match status" value="1"/>
</dbReference>
<dbReference type="FunFam" id="3.40.50.720:FF:000084">
    <property type="entry name" value="Short-chain dehydrogenase reductase"/>
    <property type="match status" value="1"/>
</dbReference>
<dbReference type="EMBL" id="QYYD01000015">
    <property type="protein sequence ID" value="RJF70737.1"/>
    <property type="molecule type" value="Genomic_DNA"/>
</dbReference>
<dbReference type="AlphaFoldDB" id="A0A418V3R6"/>
<dbReference type="CDD" id="cd05233">
    <property type="entry name" value="SDR_c"/>
    <property type="match status" value="1"/>
</dbReference>
<evidence type="ECO:0000313" key="3">
    <source>
        <dbReference type="EMBL" id="RJF70737.1"/>
    </source>
</evidence>
<name>A0A418V3R6_RHOPL</name>
<dbReference type="PROSITE" id="PS00061">
    <property type="entry name" value="ADH_SHORT"/>
    <property type="match status" value="1"/>
</dbReference>
<comment type="similarity">
    <text evidence="1">Belongs to the short-chain dehydrogenases/reductases (SDR) family.</text>
</comment>
<dbReference type="Gene3D" id="3.40.50.720">
    <property type="entry name" value="NAD(P)-binding Rossmann-like Domain"/>
    <property type="match status" value="1"/>
</dbReference>
<sequence length="244" mass="25335">MSGIFRDSVILITGGAAGIGRATGELLAQQGGRINILDLAADNVPAGWTAYQGSVTDDAAIASAVGDIVAREGRIDILVNNAGVSFYGSIEDGTMDDWSRVIDVNLISVARVSRLVLPHLRKSSHPAIVNIASCLAQTGLARRALYSATKGGVEALTRAMAADLVSEGIRVNCVNPGTVDTDFVRGLAAQTGRDVSEFAARQATGHMVSPDEVAHAIAYLARPGARSTIGSVLTVEAGFGQLHR</sequence>
<reference evidence="3 4" key="1">
    <citation type="submission" date="2018-09" db="EMBL/GenBank/DDBJ databases">
        <title>Draft genome sequence of Rhodopseudomonas palustris 2.1.18.</title>
        <authorList>
            <person name="Robertson S.L."/>
            <person name="Meyer T.E."/>
            <person name="Kyndt J.A."/>
        </authorList>
    </citation>
    <scope>NUCLEOTIDE SEQUENCE [LARGE SCALE GENOMIC DNA]</scope>
    <source>
        <strain evidence="3 4">2.1.18</strain>
    </source>
</reference>
<evidence type="ECO:0000313" key="4">
    <source>
        <dbReference type="Proteomes" id="UP000285523"/>
    </source>
</evidence>
<dbReference type="SUPFAM" id="SSF51735">
    <property type="entry name" value="NAD(P)-binding Rossmann-fold domains"/>
    <property type="match status" value="1"/>
</dbReference>
<protein>
    <submittedName>
        <fullName evidence="3">SDR family oxidoreductase</fullName>
    </submittedName>
</protein>
<dbReference type="InterPro" id="IPR002347">
    <property type="entry name" value="SDR_fam"/>
</dbReference>
<dbReference type="PANTHER" id="PTHR43477:SF1">
    <property type="entry name" value="DIHYDROANTICAPSIN 7-DEHYDROGENASE"/>
    <property type="match status" value="1"/>
</dbReference>